<evidence type="ECO:0000256" key="1">
    <source>
        <dbReference type="SAM" id="MobiDB-lite"/>
    </source>
</evidence>
<evidence type="ECO:0000313" key="3">
    <source>
        <dbReference type="Proteomes" id="UP001488805"/>
    </source>
</evidence>
<proteinExistence type="predicted"/>
<dbReference type="Proteomes" id="UP001488805">
    <property type="component" value="Unassembled WGS sequence"/>
</dbReference>
<protein>
    <recommendedName>
        <fullName evidence="4">C2H2-type domain-containing protein</fullName>
    </recommendedName>
</protein>
<keyword evidence="3" id="KW-1185">Reference proteome</keyword>
<evidence type="ECO:0000313" key="2">
    <source>
        <dbReference type="EMBL" id="KAK9542355.1"/>
    </source>
</evidence>
<name>A0AAW1G704_ZOAVI</name>
<gene>
    <name evidence="2" type="ORF">VZT92_000225</name>
</gene>
<sequence length="140" mass="16415">MNRHRDIKLHISIHKGLSTPPLKKCKKCCHPAKFHCPFCLPSSFEPTNYFRARHHLDKHLRKSIHLQGYTVHRCRLECRNHPHYHCVYCTETRMRKHDLNKHVLRCLQERDPQSSQLPVHTKGSASPAKDDIRSCAIVSP</sequence>
<evidence type="ECO:0008006" key="4">
    <source>
        <dbReference type="Google" id="ProtNLM"/>
    </source>
</evidence>
<reference evidence="2 3" key="1">
    <citation type="journal article" date="2024" name="Genome Biol. Evol.">
        <title>Chromosome-level genome assembly of the viviparous eelpout Zoarces viviparus.</title>
        <authorList>
            <person name="Fuhrmann N."/>
            <person name="Brasseur M.V."/>
            <person name="Bakowski C.E."/>
            <person name="Podsiadlowski L."/>
            <person name="Prost S."/>
            <person name="Krehenwinkel H."/>
            <person name="Mayer C."/>
        </authorList>
    </citation>
    <scope>NUCLEOTIDE SEQUENCE [LARGE SCALE GENOMIC DNA]</scope>
    <source>
        <strain evidence="2">NO-MEL_2022_Ind0_liver</strain>
    </source>
</reference>
<dbReference type="EMBL" id="JBCEZU010000001">
    <property type="protein sequence ID" value="KAK9542355.1"/>
    <property type="molecule type" value="Genomic_DNA"/>
</dbReference>
<accession>A0AAW1G704</accession>
<dbReference type="AlphaFoldDB" id="A0AAW1G704"/>
<feature type="region of interest" description="Disordered" evidence="1">
    <location>
        <begin position="114"/>
        <end position="133"/>
    </location>
</feature>
<organism evidence="2 3">
    <name type="scientific">Zoarces viviparus</name>
    <name type="common">Viviparous eelpout</name>
    <name type="synonym">Blennius viviparus</name>
    <dbReference type="NCBI Taxonomy" id="48416"/>
    <lineage>
        <taxon>Eukaryota</taxon>
        <taxon>Metazoa</taxon>
        <taxon>Chordata</taxon>
        <taxon>Craniata</taxon>
        <taxon>Vertebrata</taxon>
        <taxon>Euteleostomi</taxon>
        <taxon>Actinopterygii</taxon>
        <taxon>Neopterygii</taxon>
        <taxon>Teleostei</taxon>
        <taxon>Neoteleostei</taxon>
        <taxon>Acanthomorphata</taxon>
        <taxon>Eupercaria</taxon>
        <taxon>Perciformes</taxon>
        <taxon>Cottioidei</taxon>
        <taxon>Zoarcales</taxon>
        <taxon>Zoarcidae</taxon>
        <taxon>Zoarcinae</taxon>
        <taxon>Zoarces</taxon>
    </lineage>
</organism>
<comment type="caution">
    <text evidence="2">The sequence shown here is derived from an EMBL/GenBank/DDBJ whole genome shotgun (WGS) entry which is preliminary data.</text>
</comment>